<dbReference type="PROSITE" id="PS51273">
    <property type="entry name" value="GATASE_TYPE_1"/>
    <property type="match status" value="1"/>
</dbReference>
<keyword evidence="1" id="KW-0808">Transferase</keyword>
<dbReference type="AlphaFoldDB" id="A0A840F3P3"/>
<dbReference type="EMBL" id="JACIEV010000004">
    <property type="protein sequence ID" value="MBB4153953.1"/>
    <property type="molecule type" value="Genomic_DNA"/>
</dbReference>
<evidence type="ECO:0000313" key="2">
    <source>
        <dbReference type="Proteomes" id="UP000529795"/>
    </source>
</evidence>
<dbReference type="GO" id="GO:0006598">
    <property type="term" value="P:polyamine catabolic process"/>
    <property type="evidence" value="ECO:0007669"/>
    <property type="project" value="TreeGrafter"/>
</dbReference>
<name>A0A840F3P3_9SPHN</name>
<protein>
    <submittedName>
        <fullName evidence="1">Putative glutamine amidotransferase</fullName>
    </submittedName>
</protein>
<accession>A0A840F3P3</accession>
<gene>
    <name evidence="1" type="ORF">GGQ80_001859</name>
</gene>
<keyword evidence="1" id="KW-0315">Glutamine amidotransferase</keyword>
<proteinExistence type="predicted"/>
<dbReference type="Gene3D" id="3.40.50.880">
    <property type="match status" value="1"/>
</dbReference>
<dbReference type="GO" id="GO:0033969">
    <property type="term" value="F:gamma-glutamyl-gamma-aminobutyrate hydrolase activity"/>
    <property type="evidence" value="ECO:0007669"/>
    <property type="project" value="TreeGrafter"/>
</dbReference>
<dbReference type="Pfam" id="PF07722">
    <property type="entry name" value="Peptidase_C26"/>
    <property type="match status" value="1"/>
</dbReference>
<dbReference type="InterPro" id="IPR029062">
    <property type="entry name" value="Class_I_gatase-like"/>
</dbReference>
<dbReference type="SUPFAM" id="SSF52317">
    <property type="entry name" value="Class I glutamine amidotransferase-like"/>
    <property type="match status" value="1"/>
</dbReference>
<dbReference type="RefSeq" id="WP_183983979.1">
    <property type="nucleotide sequence ID" value="NZ_JACIEV010000004.1"/>
</dbReference>
<evidence type="ECO:0000313" key="1">
    <source>
        <dbReference type="EMBL" id="MBB4153953.1"/>
    </source>
</evidence>
<dbReference type="GO" id="GO:0016740">
    <property type="term" value="F:transferase activity"/>
    <property type="evidence" value="ECO:0007669"/>
    <property type="project" value="UniProtKB-KW"/>
</dbReference>
<keyword evidence="2" id="KW-1185">Reference proteome</keyword>
<comment type="caution">
    <text evidence="1">The sequence shown here is derived from an EMBL/GenBank/DDBJ whole genome shotgun (WGS) entry which is preliminary data.</text>
</comment>
<dbReference type="PANTHER" id="PTHR43235:SF1">
    <property type="entry name" value="GLUTAMINE AMIDOTRANSFERASE PB2B2.05-RELATED"/>
    <property type="match status" value="1"/>
</dbReference>
<sequence>MGSRRPIVGVMCCNEQTSRPIQAVATRFVRPLADIAGASVVLVPAVADAVDAPSVADTLDGLLLTGSRSNVAGHRYAGPSDPDEPVDEERDEVALRMGAAMIERGRPVFGICRGMQEINVLFGGTLSREACGDRHLSGSWDDHEAIFAHRHDVVLTDGGLLSRSIGHRRISVNSIHEQGVARLGTGLRIEAIAPGDGLVEAVATDAGDAAVLAVQWHPECDLAAPAGASFFTLLGAAVRGASIHSFSTRGLQ</sequence>
<dbReference type="InterPro" id="IPR044668">
    <property type="entry name" value="PuuD-like"/>
</dbReference>
<dbReference type="GO" id="GO:0005829">
    <property type="term" value="C:cytosol"/>
    <property type="evidence" value="ECO:0007669"/>
    <property type="project" value="TreeGrafter"/>
</dbReference>
<organism evidence="1 2">
    <name type="scientific">Sphingomonas jinjuensis</name>
    <dbReference type="NCBI Taxonomy" id="535907"/>
    <lineage>
        <taxon>Bacteria</taxon>
        <taxon>Pseudomonadati</taxon>
        <taxon>Pseudomonadota</taxon>
        <taxon>Alphaproteobacteria</taxon>
        <taxon>Sphingomonadales</taxon>
        <taxon>Sphingomonadaceae</taxon>
        <taxon>Sphingomonas</taxon>
    </lineage>
</organism>
<dbReference type="Proteomes" id="UP000529795">
    <property type="component" value="Unassembled WGS sequence"/>
</dbReference>
<dbReference type="InterPro" id="IPR011697">
    <property type="entry name" value="Peptidase_C26"/>
</dbReference>
<reference evidence="1 2" key="1">
    <citation type="submission" date="2020-08" db="EMBL/GenBank/DDBJ databases">
        <title>Genomic Encyclopedia of Type Strains, Phase IV (KMG-IV): sequencing the most valuable type-strain genomes for metagenomic binning, comparative biology and taxonomic classification.</title>
        <authorList>
            <person name="Goeker M."/>
        </authorList>
    </citation>
    <scope>NUCLEOTIDE SEQUENCE [LARGE SCALE GENOMIC DNA]</scope>
    <source>
        <strain evidence="1 2">YC6723</strain>
    </source>
</reference>
<dbReference type="PANTHER" id="PTHR43235">
    <property type="entry name" value="GLUTAMINE AMIDOTRANSFERASE PB2B2.05-RELATED"/>
    <property type="match status" value="1"/>
</dbReference>